<dbReference type="InterPro" id="IPR020843">
    <property type="entry name" value="ER"/>
</dbReference>
<dbReference type="Pfam" id="PF08240">
    <property type="entry name" value="ADH_N"/>
    <property type="match status" value="1"/>
</dbReference>
<dbReference type="InterPro" id="IPR050700">
    <property type="entry name" value="YIM1/Zinc_Alcohol_DH_Fams"/>
</dbReference>
<dbReference type="GO" id="GO:0016491">
    <property type="term" value="F:oxidoreductase activity"/>
    <property type="evidence" value="ECO:0007669"/>
    <property type="project" value="InterPro"/>
</dbReference>
<dbReference type="Pfam" id="PF13602">
    <property type="entry name" value="ADH_zinc_N_2"/>
    <property type="match status" value="1"/>
</dbReference>
<name>A0A6A6HKK0_VIRVR</name>
<evidence type="ECO:0000313" key="2">
    <source>
        <dbReference type="EMBL" id="KAF2238567.1"/>
    </source>
</evidence>
<organism evidence="2 3">
    <name type="scientific">Viridothelium virens</name>
    <name type="common">Speckled blister lichen</name>
    <name type="synonym">Trypethelium virens</name>
    <dbReference type="NCBI Taxonomy" id="1048519"/>
    <lineage>
        <taxon>Eukaryota</taxon>
        <taxon>Fungi</taxon>
        <taxon>Dikarya</taxon>
        <taxon>Ascomycota</taxon>
        <taxon>Pezizomycotina</taxon>
        <taxon>Dothideomycetes</taxon>
        <taxon>Dothideomycetes incertae sedis</taxon>
        <taxon>Trypetheliales</taxon>
        <taxon>Trypetheliaceae</taxon>
        <taxon>Viridothelium</taxon>
    </lineage>
</organism>
<gene>
    <name evidence="2" type="ORF">EV356DRAFT_517853</name>
</gene>
<dbReference type="SUPFAM" id="SSF51735">
    <property type="entry name" value="NAD(P)-binding Rossmann-fold domains"/>
    <property type="match status" value="1"/>
</dbReference>
<evidence type="ECO:0000313" key="3">
    <source>
        <dbReference type="Proteomes" id="UP000800092"/>
    </source>
</evidence>
<accession>A0A6A6HKK0</accession>
<dbReference type="PANTHER" id="PTHR11695">
    <property type="entry name" value="ALCOHOL DEHYDROGENASE RELATED"/>
    <property type="match status" value="1"/>
</dbReference>
<sequence length="347" mass="37059">MAEKPNVPSKMKAAVFTSASGGIEKNMKIDSNYTTPSTAVKPDQVLVEVISTSLNVVDYNLAEMPMMGKYTVAPPAVTGLDFAGRVVAAGSEYSSRLKPSQLVYGRLTPPTKAGVLAQYVVAPGVGTRPLPEGIDFDQGAAVGTTAITAYQSVVHNCKSGDKVYIHGGSGGTGTFGIQFAKANGCHVTTCCSTPNVELCKELGADEVIDYKTTNLLEALKAKGSGYFNLVVDNIGTPDNLYKAADSFLSRNGKYVQVGAPLTMGGTRTIMSRFMRPGLLGGGKSKYEFYGVKMEGKDFDKIAEWFGQGKFKPVIDSTYEFNDVAKAFERLKTGRARGKVIVHVQEKP</sequence>
<dbReference type="Gene3D" id="3.40.50.720">
    <property type="entry name" value="NAD(P)-binding Rossmann-like Domain"/>
    <property type="match status" value="1"/>
</dbReference>
<dbReference type="PANTHER" id="PTHR11695:SF294">
    <property type="entry name" value="RETICULON-4-INTERACTING PROTEIN 1, MITOCHONDRIAL"/>
    <property type="match status" value="1"/>
</dbReference>
<dbReference type="AlphaFoldDB" id="A0A6A6HKK0"/>
<dbReference type="InterPro" id="IPR013154">
    <property type="entry name" value="ADH-like_N"/>
</dbReference>
<dbReference type="Gene3D" id="3.90.180.10">
    <property type="entry name" value="Medium-chain alcohol dehydrogenases, catalytic domain"/>
    <property type="match status" value="1"/>
</dbReference>
<dbReference type="CDD" id="cd08267">
    <property type="entry name" value="MDR1"/>
    <property type="match status" value="1"/>
</dbReference>
<feature type="domain" description="Enoyl reductase (ER)" evidence="1">
    <location>
        <begin position="22"/>
        <end position="341"/>
    </location>
</feature>
<proteinExistence type="predicted"/>
<dbReference type="GO" id="GO:0005739">
    <property type="term" value="C:mitochondrion"/>
    <property type="evidence" value="ECO:0007669"/>
    <property type="project" value="TreeGrafter"/>
</dbReference>
<evidence type="ECO:0000259" key="1">
    <source>
        <dbReference type="SMART" id="SM00829"/>
    </source>
</evidence>
<dbReference type="SUPFAM" id="SSF50129">
    <property type="entry name" value="GroES-like"/>
    <property type="match status" value="1"/>
</dbReference>
<dbReference type="SMART" id="SM00829">
    <property type="entry name" value="PKS_ER"/>
    <property type="match status" value="1"/>
</dbReference>
<dbReference type="OrthoDB" id="201656at2759"/>
<dbReference type="InterPro" id="IPR011032">
    <property type="entry name" value="GroES-like_sf"/>
</dbReference>
<protein>
    <submittedName>
        <fullName evidence="2">Putative zinc alcohol dehydrogenase</fullName>
    </submittedName>
</protein>
<dbReference type="InterPro" id="IPR036291">
    <property type="entry name" value="NAD(P)-bd_dom_sf"/>
</dbReference>
<dbReference type="EMBL" id="ML991775">
    <property type="protein sequence ID" value="KAF2238567.1"/>
    <property type="molecule type" value="Genomic_DNA"/>
</dbReference>
<dbReference type="Proteomes" id="UP000800092">
    <property type="component" value="Unassembled WGS sequence"/>
</dbReference>
<keyword evidence="3" id="KW-1185">Reference proteome</keyword>
<reference evidence="2" key="1">
    <citation type="journal article" date="2020" name="Stud. Mycol.">
        <title>101 Dothideomycetes genomes: a test case for predicting lifestyles and emergence of pathogens.</title>
        <authorList>
            <person name="Haridas S."/>
            <person name="Albert R."/>
            <person name="Binder M."/>
            <person name="Bloem J."/>
            <person name="Labutti K."/>
            <person name="Salamov A."/>
            <person name="Andreopoulos B."/>
            <person name="Baker S."/>
            <person name="Barry K."/>
            <person name="Bills G."/>
            <person name="Bluhm B."/>
            <person name="Cannon C."/>
            <person name="Castanera R."/>
            <person name="Culley D."/>
            <person name="Daum C."/>
            <person name="Ezra D."/>
            <person name="Gonzalez J."/>
            <person name="Henrissat B."/>
            <person name="Kuo A."/>
            <person name="Liang C."/>
            <person name="Lipzen A."/>
            <person name="Lutzoni F."/>
            <person name="Magnuson J."/>
            <person name="Mondo S."/>
            <person name="Nolan M."/>
            <person name="Ohm R."/>
            <person name="Pangilinan J."/>
            <person name="Park H.-J."/>
            <person name="Ramirez L."/>
            <person name="Alfaro M."/>
            <person name="Sun H."/>
            <person name="Tritt A."/>
            <person name="Yoshinaga Y."/>
            <person name="Zwiers L.-H."/>
            <person name="Turgeon B."/>
            <person name="Goodwin S."/>
            <person name="Spatafora J."/>
            <person name="Crous P."/>
            <person name="Grigoriev I."/>
        </authorList>
    </citation>
    <scope>NUCLEOTIDE SEQUENCE</scope>
    <source>
        <strain evidence="2">Tuck. ex Michener</strain>
    </source>
</reference>